<evidence type="ECO:0000256" key="1">
    <source>
        <dbReference type="SAM" id="Coils"/>
    </source>
</evidence>
<evidence type="ECO:0000313" key="3">
    <source>
        <dbReference type="Proteomes" id="UP001139521"/>
    </source>
</evidence>
<dbReference type="Proteomes" id="UP001139521">
    <property type="component" value="Unassembled WGS sequence"/>
</dbReference>
<accession>A0A9X1ZX27</accession>
<comment type="caution">
    <text evidence="2">The sequence shown here is derived from an EMBL/GenBank/DDBJ whole genome shotgun (WGS) entry which is preliminary data.</text>
</comment>
<feature type="coiled-coil region" evidence="1">
    <location>
        <begin position="84"/>
        <end position="125"/>
    </location>
</feature>
<gene>
    <name evidence="2" type="ORF">L1967_20860</name>
</gene>
<sequence>MYVSQHKYLQPFFIFKKSLNHFDYYKLPTLKEVQEFIEKEGHLQGVPSAKEVKEEGLMLGEINAKLLQKIEELTLYTIEQEIQLKKQQELLNNQESREIELQKKLLEQQESLKSLLKRIEILEQE</sequence>
<proteinExistence type="predicted"/>
<name>A0A9X1ZX27_9FLAO</name>
<reference evidence="2" key="1">
    <citation type="submission" date="2022-01" db="EMBL/GenBank/DDBJ databases">
        <title>Genome sequencing of Zunongwangia sp. M21534 genome.</title>
        <authorList>
            <person name="Chen Y."/>
            <person name="Dong C."/>
            <person name="Shao Z."/>
        </authorList>
    </citation>
    <scope>NUCLEOTIDE SEQUENCE</scope>
    <source>
        <strain evidence="2">MCCC M21534</strain>
    </source>
</reference>
<dbReference type="AlphaFoldDB" id="A0A9X1ZX27"/>
<dbReference type="RefSeq" id="WP_249603435.1">
    <property type="nucleotide sequence ID" value="NZ_JAKHSK010000054.1"/>
</dbReference>
<evidence type="ECO:0000313" key="2">
    <source>
        <dbReference type="EMBL" id="MCL6220750.1"/>
    </source>
</evidence>
<protein>
    <submittedName>
        <fullName evidence="2">Uncharacterized protein</fullName>
    </submittedName>
</protein>
<keyword evidence="3" id="KW-1185">Reference proteome</keyword>
<keyword evidence="1" id="KW-0175">Coiled coil</keyword>
<dbReference type="EMBL" id="JAKHSK010000054">
    <property type="protein sequence ID" value="MCL6220750.1"/>
    <property type="molecule type" value="Genomic_DNA"/>
</dbReference>
<organism evidence="2 3">
    <name type="scientific">Zunongwangia pacifica</name>
    <dbReference type="NCBI Taxonomy" id="2911062"/>
    <lineage>
        <taxon>Bacteria</taxon>
        <taxon>Pseudomonadati</taxon>
        <taxon>Bacteroidota</taxon>
        <taxon>Flavobacteriia</taxon>
        <taxon>Flavobacteriales</taxon>
        <taxon>Flavobacteriaceae</taxon>
        <taxon>Zunongwangia</taxon>
    </lineage>
</organism>